<dbReference type="Pfam" id="PF00072">
    <property type="entry name" value="Response_reg"/>
    <property type="match status" value="1"/>
</dbReference>
<sequence length="131" mass="13494">MSDLASVMCVEDDPDLQDVIALALEDVGKLSVTVCGSGEEALAQVATVAPDLILLDVMMPGMDGMATLEALRAMPSAADIPVIFMTAKVQPDEIAAYRAAGATGTLAKPFDPLTLADDLRALYLKAKGAAG</sequence>
<dbReference type="InterPro" id="IPR011006">
    <property type="entry name" value="CheY-like_superfamily"/>
</dbReference>
<evidence type="ECO:0000313" key="5">
    <source>
        <dbReference type="Proteomes" id="UP000672602"/>
    </source>
</evidence>
<dbReference type="InterPro" id="IPR050595">
    <property type="entry name" value="Bact_response_regulator"/>
</dbReference>
<protein>
    <submittedName>
        <fullName evidence="4">Response regulator</fullName>
    </submittedName>
</protein>
<gene>
    <name evidence="4" type="ORF">KAJ83_06060</name>
</gene>
<feature type="modified residue" description="4-aspartylphosphate" evidence="2">
    <location>
        <position position="56"/>
    </location>
</feature>
<dbReference type="GO" id="GO:0000160">
    <property type="term" value="P:phosphorelay signal transduction system"/>
    <property type="evidence" value="ECO:0007669"/>
    <property type="project" value="InterPro"/>
</dbReference>
<evidence type="ECO:0000256" key="2">
    <source>
        <dbReference type="PROSITE-ProRule" id="PRU00169"/>
    </source>
</evidence>
<keyword evidence="1 2" id="KW-0597">Phosphoprotein</keyword>
<dbReference type="PANTHER" id="PTHR44591:SF3">
    <property type="entry name" value="RESPONSE REGULATORY DOMAIN-CONTAINING PROTEIN"/>
    <property type="match status" value="1"/>
</dbReference>
<dbReference type="SUPFAM" id="SSF52172">
    <property type="entry name" value="CheY-like"/>
    <property type="match status" value="1"/>
</dbReference>
<dbReference type="RefSeq" id="WP_210681130.1">
    <property type="nucleotide sequence ID" value="NZ_JAGMWN010000002.1"/>
</dbReference>
<dbReference type="EMBL" id="JAGMWN010000002">
    <property type="protein sequence ID" value="MBP5856563.1"/>
    <property type="molecule type" value="Genomic_DNA"/>
</dbReference>
<keyword evidence="5" id="KW-1185">Reference proteome</keyword>
<dbReference type="SMART" id="SM00448">
    <property type="entry name" value="REC"/>
    <property type="match status" value="1"/>
</dbReference>
<evidence type="ECO:0000256" key="1">
    <source>
        <dbReference type="ARBA" id="ARBA00022553"/>
    </source>
</evidence>
<name>A0A8J7SL15_9PROT</name>
<reference evidence="4" key="1">
    <citation type="submission" date="2021-04" db="EMBL/GenBank/DDBJ databases">
        <authorList>
            <person name="Zhang D.-C."/>
        </authorList>
    </citation>
    <scope>NUCLEOTIDE SEQUENCE</scope>
    <source>
        <strain evidence="4">CGMCC 1.15697</strain>
    </source>
</reference>
<proteinExistence type="predicted"/>
<dbReference type="PROSITE" id="PS50110">
    <property type="entry name" value="RESPONSE_REGULATORY"/>
    <property type="match status" value="1"/>
</dbReference>
<comment type="caution">
    <text evidence="4">The sequence shown here is derived from an EMBL/GenBank/DDBJ whole genome shotgun (WGS) entry which is preliminary data.</text>
</comment>
<dbReference type="InterPro" id="IPR001789">
    <property type="entry name" value="Sig_transdc_resp-reg_receiver"/>
</dbReference>
<organism evidence="4 5">
    <name type="scientific">Marivibrio halodurans</name>
    <dbReference type="NCBI Taxonomy" id="2039722"/>
    <lineage>
        <taxon>Bacteria</taxon>
        <taxon>Pseudomonadati</taxon>
        <taxon>Pseudomonadota</taxon>
        <taxon>Alphaproteobacteria</taxon>
        <taxon>Rhodospirillales</taxon>
        <taxon>Rhodospirillaceae</taxon>
        <taxon>Marivibrio</taxon>
    </lineage>
</organism>
<dbReference type="PANTHER" id="PTHR44591">
    <property type="entry name" value="STRESS RESPONSE REGULATOR PROTEIN 1"/>
    <property type="match status" value="1"/>
</dbReference>
<dbReference type="AlphaFoldDB" id="A0A8J7SL15"/>
<dbReference type="Gene3D" id="3.40.50.2300">
    <property type="match status" value="1"/>
</dbReference>
<feature type="domain" description="Response regulatory" evidence="3">
    <location>
        <begin position="6"/>
        <end position="123"/>
    </location>
</feature>
<evidence type="ECO:0000259" key="3">
    <source>
        <dbReference type="PROSITE" id="PS50110"/>
    </source>
</evidence>
<evidence type="ECO:0000313" key="4">
    <source>
        <dbReference type="EMBL" id="MBP5856563.1"/>
    </source>
</evidence>
<dbReference type="Proteomes" id="UP000672602">
    <property type="component" value="Unassembled WGS sequence"/>
</dbReference>
<accession>A0A8J7SL15</accession>